<dbReference type="GO" id="GO:0001510">
    <property type="term" value="P:RNA methylation"/>
    <property type="evidence" value="ECO:0007669"/>
    <property type="project" value="InterPro"/>
</dbReference>
<gene>
    <name evidence="7" type="ORF">SAMN05444007_10473</name>
</gene>
<sequence>MPLIYARVRILQCGQEVTVGKADMADTATAARQSAIHLLDQVLGEGRLLPECLAAGALDRLDPSERARAQRLALQTLTWLERADRLLKPHLRKAPPLTVRNTLRLGAVELAQGEAGHGVVNAMVQITGAHRRHARLKGLVNAVLRKLATDAPVKWDSLPVPRLPRWLRDPLVQAWGGKAVAAMERAHAAGAPLDLTVKPGGTAPEGEMLPTGSLRLTAPGQVSALPGFELGDWWVQDAAAALPARVLAVRPGEACLDLCAAPGGKTLQLAAAGADVTALDISEARMRRVRANLDRTGLTAHLVVGDALEHRGQYDAILLDAPCSATGTIRRHPDLPHAKDGSEFGALIALQSEMLDHAIDLLGPGGRLVYCTCSLLPDEGEVQVEEALARFPDLTADRAALDLPGVEPGWITKEGGLRLRPDYWPDLGGMDGFYMACLRKAG</sequence>
<feature type="binding site" evidence="5">
    <location>
        <begin position="259"/>
        <end position="265"/>
    </location>
    <ligand>
        <name>S-adenosyl-L-methionine</name>
        <dbReference type="ChEBI" id="CHEBI:59789"/>
    </ligand>
</feature>
<dbReference type="InterPro" id="IPR001678">
    <property type="entry name" value="MeTrfase_RsmB-F_NOP2_dom"/>
</dbReference>
<feature type="binding site" evidence="5">
    <location>
        <position position="320"/>
    </location>
    <ligand>
        <name>S-adenosyl-L-methionine</name>
        <dbReference type="ChEBI" id="CHEBI:59789"/>
    </ligand>
</feature>
<organism evidence="7 8">
    <name type="scientific">Cribrihabitans marinus</name>
    <dbReference type="NCBI Taxonomy" id="1227549"/>
    <lineage>
        <taxon>Bacteria</taxon>
        <taxon>Pseudomonadati</taxon>
        <taxon>Pseudomonadota</taxon>
        <taxon>Alphaproteobacteria</taxon>
        <taxon>Rhodobacterales</taxon>
        <taxon>Paracoccaceae</taxon>
        <taxon>Cribrihabitans</taxon>
    </lineage>
</organism>
<dbReference type="Gene3D" id="1.10.940.10">
    <property type="entry name" value="NusB-like"/>
    <property type="match status" value="1"/>
</dbReference>
<dbReference type="STRING" id="1227549.SAMN05444007_10473"/>
<dbReference type="PRINTS" id="PR02008">
    <property type="entry name" value="RCMTFAMILY"/>
</dbReference>
<dbReference type="InterPro" id="IPR035926">
    <property type="entry name" value="NusB-like_sf"/>
</dbReference>
<evidence type="ECO:0000313" key="7">
    <source>
        <dbReference type="EMBL" id="SEJ28437.1"/>
    </source>
</evidence>
<dbReference type="SUPFAM" id="SSF48013">
    <property type="entry name" value="NusB-like"/>
    <property type="match status" value="1"/>
</dbReference>
<name>A0A1H6XNT4_9RHOB</name>
<evidence type="ECO:0000256" key="2">
    <source>
        <dbReference type="ARBA" id="ARBA00022679"/>
    </source>
</evidence>
<feature type="binding site" evidence="5">
    <location>
        <position position="280"/>
    </location>
    <ligand>
        <name>S-adenosyl-L-methionine</name>
        <dbReference type="ChEBI" id="CHEBI:59789"/>
    </ligand>
</feature>
<dbReference type="InterPro" id="IPR049560">
    <property type="entry name" value="MeTrfase_RsmB-F_NOP2_cat"/>
</dbReference>
<comment type="similarity">
    <text evidence="5">Belongs to the class I-like SAM-binding methyltransferase superfamily. RsmB/NOP family.</text>
</comment>
<keyword evidence="8" id="KW-1185">Reference proteome</keyword>
<dbReference type="SUPFAM" id="SSF53335">
    <property type="entry name" value="S-adenosyl-L-methionine-dependent methyltransferases"/>
    <property type="match status" value="1"/>
</dbReference>
<evidence type="ECO:0000256" key="1">
    <source>
        <dbReference type="ARBA" id="ARBA00022603"/>
    </source>
</evidence>
<dbReference type="Gene3D" id="3.40.50.150">
    <property type="entry name" value="Vaccinia Virus protein VP39"/>
    <property type="match status" value="1"/>
</dbReference>
<dbReference type="InterPro" id="IPR023267">
    <property type="entry name" value="RCMT"/>
</dbReference>
<evidence type="ECO:0000256" key="4">
    <source>
        <dbReference type="ARBA" id="ARBA00022884"/>
    </source>
</evidence>
<protein>
    <submittedName>
        <fullName evidence="7">16S rRNA (Cytosine967-C5)-methyltransferase</fullName>
    </submittedName>
</protein>
<proteinExistence type="inferred from homology"/>
<dbReference type="PROSITE" id="PS51686">
    <property type="entry name" value="SAM_MT_RSMB_NOP"/>
    <property type="match status" value="1"/>
</dbReference>
<dbReference type="EMBL" id="FNYD01000004">
    <property type="protein sequence ID" value="SEJ28437.1"/>
    <property type="molecule type" value="Genomic_DNA"/>
</dbReference>
<keyword evidence="3 5" id="KW-0949">S-adenosyl-L-methionine</keyword>
<dbReference type="InterPro" id="IPR006027">
    <property type="entry name" value="NusB_RsmB_TIM44"/>
</dbReference>
<dbReference type="Proteomes" id="UP000199379">
    <property type="component" value="Unassembled WGS sequence"/>
</dbReference>
<keyword evidence="4 5" id="KW-0694">RNA-binding</keyword>
<dbReference type="GO" id="GO:0006355">
    <property type="term" value="P:regulation of DNA-templated transcription"/>
    <property type="evidence" value="ECO:0007669"/>
    <property type="project" value="InterPro"/>
</dbReference>
<evidence type="ECO:0000313" key="8">
    <source>
        <dbReference type="Proteomes" id="UP000199379"/>
    </source>
</evidence>
<keyword evidence="2 5" id="KW-0808">Transferase</keyword>
<dbReference type="AlphaFoldDB" id="A0A1H6XNT4"/>
<dbReference type="Pfam" id="PF01029">
    <property type="entry name" value="NusB"/>
    <property type="match status" value="1"/>
</dbReference>
<keyword evidence="1 5" id="KW-0489">Methyltransferase</keyword>
<evidence type="ECO:0000259" key="6">
    <source>
        <dbReference type="PROSITE" id="PS51686"/>
    </source>
</evidence>
<evidence type="ECO:0000256" key="5">
    <source>
        <dbReference type="PROSITE-ProRule" id="PRU01023"/>
    </source>
</evidence>
<reference evidence="7 8" key="1">
    <citation type="submission" date="2016-10" db="EMBL/GenBank/DDBJ databases">
        <authorList>
            <person name="de Groot N.N."/>
        </authorList>
    </citation>
    <scope>NUCLEOTIDE SEQUENCE [LARGE SCALE GENOMIC DNA]</scope>
    <source>
        <strain evidence="7 8">DSM 29340</strain>
    </source>
</reference>
<dbReference type="GO" id="GO:0008173">
    <property type="term" value="F:RNA methyltransferase activity"/>
    <property type="evidence" value="ECO:0007669"/>
    <property type="project" value="InterPro"/>
</dbReference>
<accession>A0A1H6XNT4</accession>
<dbReference type="InterPro" id="IPR029063">
    <property type="entry name" value="SAM-dependent_MTases_sf"/>
</dbReference>
<dbReference type="GO" id="GO:0003723">
    <property type="term" value="F:RNA binding"/>
    <property type="evidence" value="ECO:0007669"/>
    <property type="project" value="UniProtKB-UniRule"/>
</dbReference>
<evidence type="ECO:0000256" key="3">
    <source>
        <dbReference type="ARBA" id="ARBA00022691"/>
    </source>
</evidence>
<dbReference type="Pfam" id="PF01189">
    <property type="entry name" value="Methyltr_RsmB-F"/>
    <property type="match status" value="1"/>
</dbReference>
<dbReference type="PANTHER" id="PTHR22807">
    <property type="entry name" value="NOP2 YEAST -RELATED NOL1/NOP2/FMU SUN DOMAIN-CONTAINING"/>
    <property type="match status" value="1"/>
</dbReference>
<feature type="domain" description="SAM-dependent MTase RsmB/NOP-type" evidence="6">
    <location>
        <begin position="155"/>
        <end position="441"/>
    </location>
</feature>
<feature type="active site" description="Nucleophile" evidence="5">
    <location>
        <position position="373"/>
    </location>
</feature>
<comment type="caution">
    <text evidence="5">Lacks conserved residue(s) required for the propagation of feature annotation.</text>
</comment>
<dbReference type="PANTHER" id="PTHR22807:SF61">
    <property type="entry name" value="NOL1_NOP2_SUN FAMILY PROTEIN _ ANTITERMINATION NUSB DOMAIN-CONTAINING PROTEIN"/>
    <property type="match status" value="1"/>
</dbReference>
<dbReference type="CDD" id="cd02440">
    <property type="entry name" value="AdoMet_MTases"/>
    <property type="match status" value="1"/>
</dbReference>